<dbReference type="EMBL" id="CP070273">
    <property type="protein sequence ID" value="QRV25777.1"/>
    <property type="molecule type" value="Genomic_DNA"/>
</dbReference>
<dbReference type="Gene3D" id="2.40.50.100">
    <property type="match status" value="1"/>
</dbReference>
<evidence type="ECO:0000313" key="8">
    <source>
        <dbReference type="EMBL" id="QRV25777.1"/>
    </source>
</evidence>
<dbReference type="Gene3D" id="2.40.420.20">
    <property type="match status" value="1"/>
</dbReference>
<evidence type="ECO:0000259" key="5">
    <source>
        <dbReference type="Pfam" id="PF25917"/>
    </source>
</evidence>
<feature type="domain" description="Multidrug resistance protein MdtA-like C-terminal permuted SH3" evidence="7">
    <location>
        <begin position="344"/>
        <end position="402"/>
    </location>
</feature>
<protein>
    <submittedName>
        <fullName evidence="8">Efflux RND transporter periplasmic adaptor subunit</fullName>
    </submittedName>
</protein>
<evidence type="ECO:0000259" key="4">
    <source>
        <dbReference type="Pfam" id="PF25876"/>
    </source>
</evidence>
<evidence type="ECO:0000256" key="3">
    <source>
        <dbReference type="SAM" id="Coils"/>
    </source>
</evidence>
<name>A0ABX7ITV3_9GAMM</name>
<dbReference type="NCBIfam" id="TIGR01730">
    <property type="entry name" value="RND_mfp"/>
    <property type="match status" value="1"/>
</dbReference>
<dbReference type="Pfam" id="PF25944">
    <property type="entry name" value="Beta-barrel_RND"/>
    <property type="match status" value="1"/>
</dbReference>
<dbReference type="Pfam" id="PF25876">
    <property type="entry name" value="HH_MFP_RND"/>
    <property type="match status" value="1"/>
</dbReference>
<dbReference type="Gene3D" id="2.40.30.170">
    <property type="match status" value="1"/>
</dbReference>
<comment type="similarity">
    <text evidence="2">Belongs to the membrane fusion protein (MFP) (TC 8.A.1) family.</text>
</comment>
<feature type="coiled-coil region" evidence="3">
    <location>
        <begin position="146"/>
        <end position="190"/>
    </location>
</feature>
<dbReference type="Pfam" id="PF25917">
    <property type="entry name" value="BSH_RND"/>
    <property type="match status" value="1"/>
</dbReference>
<feature type="domain" description="Multidrug resistance protein MdtA-like beta-barrel" evidence="6">
    <location>
        <begin position="252"/>
        <end position="337"/>
    </location>
</feature>
<dbReference type="Proteomes" id="UP000644167">
    <property type="component" value="Chromosome"/>
</dbReference>
<dbReference type="PANTHER" id="PTHR30158:SF3">
    <property type="entry name" value="MULTIDRUG EFFLUX PUMP SUBUNIT ACRA-RELATED"/>
    <property type="match status" value="1"/>
</dbReference>
<feature type="domain" description="Multidrug resistance protein MdtA-like alpha-helical hairpin" evidence="4">
    <location>
        <begin position="146"/>
        <end position="215"/>
    </location>
</feature>
<dbReference type="InterPro" id="IPR006143">
    <property type="entry name" value="RND_pump_MFP"/>
</dbReference>
<evidence type="ECO:0000256" key="1">
    <source>
        <dbReference type="ARBA" id="ARBA00004519"/>
    </source>
</evidence>
<proteinExistence type="inferred from homology"/>
<evidence type="ECO:0000313" key="9">
    <source>
        <dbReference type="Proteomes" id="UP000644167"/>
    </source>
</evidence>
<dbReference type="Pfam" id="PF25967">
    <property type="entry name" value="RND-MFP_C"/>
    <property type="match status" value="1"/>
</dbReference>
<dbReference type="InterPro" id="IPR058627">
    <property type="entry name" value="MdtA-like_C"/>
</dbReference>
<gene>
    <name evidence="8" type="ORF">JSY38_13320</name>
</gene>
<keyword evidence="9" id="KW-1185">Reference proteome</keyword>
<dbReference type="PANTHER" id="PTHR30158">
    <property type="entry name" value="ACRA/E-RELATED COMPONENT OF DRUG EFFLUX TRANSPORTER"/>
    <property type="match status" value="1"/>
</dbReference>
<dbReference type="InterPro" id="IPR058624">
    <property type="entry name" value="MdtA-like_HH"/>
</dbReference>
<feature type="domain" description="Multidrug resistance protein MdtA-like barrel-sandwich hybrid" evidence="5">
    <location>
        <begin position="106"/>
        <end position="247"/>
    </location>
</feature>
<dbReference type="SUPFAM" id="SSF111369">
    <property type="entry name" value="HlyD-like secretion proteins"/>
    <property type="match status" value="1"/>
</dbReference>
<keyword evidence="3" id="KW-0175">Coiled coil</keyword>
<accession>A0ABX7ITV3</accession>
<evidence type="ECO:0000259" key="6">
    <source>
        <dbReference type="Pfam" id="PF25944"/>
    </source>
</evidence>
<evidence type="ECO:0000256" key="2">
    <source>
        <dbReference type="ARBA" id="ARBA00009477"/>
    </source>
</evidence>
<reference evidence="8 9" key="1">
    <citation type="submission" date="2021-02" db="EMBL/GenBank/DDBJ databases">
        <title>The genome of Marinomonas foliarum JZW.</title>
        <authorList>
            <person name="Sun M."/>
        </authorList>
    </citation>
    <scope>NUCLEOTIDE SEQUENCE [LARGE SCALE GENOMIC DNA]</scope>
    <source>
        <strain evidence="8 9">JZW</strain>
    </source>
</reference>
<dbReference type="InterPro" id="IPR058625">
    <property type="entry name" value="MdtA-like_BSH"/>
</dbReference>
<evidence type="ECO:0000259" key="7">
    <source>
        <dbReference type="Pfam" id="PF25967"/>
    </source>
</evidence>
<sequence length="437" mass="47813">MVVAWWLNRSHLFARFVIYQVHFLYYSASEWSFSIFRKEVSSMLSKSKYALSVLVVFLLAGCQEEAAKSDSAKAPAPKVQVGVVTIEAQKTDLIAELPGRTTSSLVAEIRPQVGGIVKKRFFEEGQNVKTGDLLYELDDSTYVSSYTQAQADLESANASLKSAQLKQERYSELRKQNNVSQQDLDDAQVAYLEARAKQKGSEAALENAQINLGYTEIKSPIDGRIGISRVTVGALVTASQAAVMTTVRSLDPIFVDLSQTSLDQLQQRTFLAQDGVERGSNKVSLILEDGTEYQYKGSLKAREISVDESTGSVTLRAEFPNPDNLLLPGMFVRGLIHELTHNSAILVPQQAVSRDVKGNPVALVVNDNNVVESRILKVERTLANQWLVLSGIKSGEKVIVEGSMKVKSGDEVTTVAMKRDSETGVIVDANASSTQGN</sequence>
<dbReference type="InterPro" id="IPR058626">
    <property type="entry name" value="MdtA-like_b-barrel"/>
</dbReference>
<organism evidence="8 9">
    <name type="scientific">Marinomonas foliarum</name>
    <dbReference type="NCBI Taxonomy" id="491950"/>
    <lineage>
        <taxon>Bacteria</taxon>
        <taxon>Pseudomonadati</taxon>
        <taxon>Pseudomonadota</taxon>
        <taxon>Gammaproteobacteria</taxon>
        <taxon>Oceanospirillales</taxon>
        <taxon>Oceanospirillaceae</taxon>
        <taxon>Marinomonas</taxon>
    </lineage>
</organism>
<dbReference type="Gene3D" id="1.10.287.470">
    <property type="entry name" value="Helix hairpin bin"/>
    <property type="match status" value="1"/>
</dbReference>
<comment type="subcellular location">
    <subcellularLocation>
        <location evidence="1">Cell inner membrane</location>
        <topology evidence="1">Lipid-anchor</topology>
    </subcellularLocation>
</comment>